<dbReference type="PANTHER" id="PTHR25462">
    <property type="entry name" value="BONUS, ISOFORM C-RELATED"/>
    <property type="match status" value="1"/>
</dbReference>
<protein>
    <recommendedName>
        <fullName evidence="4">B box-type domain-containing protein</fullName>
    </recommendedName>
</protein>
<organism evidence="5 6">
    <name type="scientific">Paralvinella palmiformis</name>
    <dbReference type="NCBI Taxonomy" id="53620"/>
    <lineage>
        <taxon>Eukaryota</taxon>
        <taxon>Metazoa</taxon>
        <taxon>Spiralia</taxon>
        <taxon>Lophotrochozoa</taxon>
        <taxon>Annelida</taxon>
        <taxon>Polychaeta</taxon>
        <taxon>Sedentaria</taxon>
        <taxon>Canalipalpata</taxon>
        <taxon>Terebellida</taxon>
        <taxon>Terebelliformia</taxon>
        <taxon>Alvinellidae</taxon>
        <taxon>Paralvinella</taxon>
    </lineage>
</organism>
<dbReference type="GO" id="GO:0061630">
    <property type="term" value="F:ubiquitin protein ligase activity"/>
    <property type="evidence" value="ECO:0007669"/>
    <property type="project" value="TreeGrafter"/>
</dbReference>
<dbReference type="Gene3D" id="3.30.160.60">
    <property type="entry name" value="Classic Zinc Finger"/>
    <property type="match status" value="1"/>
</dbReference>
<proteinExistence type="predicted"/>
<evidence type="ECO:0000313" key="5">
    <source>
        <dbReference type="EMBL" id="KAK2150466.1"/>
    </source>
</evidence>
<keyword evidence="3" id="KW-0472">Membrane</keyword>
<dbReference type="InterPro" id="IPR047153">
    <property type="entry name" value="TRIM45/56/19-like"/>
</dbReference>
<keyword evidence="3" id="KW-1133">Transmembrane helix</keyword>
<keyword evidence="2" id="KW-0175">Coiled coil</keyword>
<name>A0AAD9JCJ1_9ANNE</name>
<dbReference type="GO" id="GO:0008270">
    <property type="term" value="F:zinc ion binding"/>
    <property type="evidence" value="ECO:0007669"/>
    <property type="project" value="UniProtKB-KW"/>
</dbReference>
<dbReference type="SUPFAM" id="SSF57845">
    <property type="entry name" value="B-box zinc-binding domain"/>
    <property type="match status" value="1"/>
</dbReference>
<keyword evidence="3" id="KW-0812">Transmembrane</keyword>
<feature type="domain" description="B box-type" evidence="4">
    <location>
        <begin position="12"/>
        <end position="57"/>
    </location>
</feature>
<sequence length="412" mass="47341">MLSRRCMRHYEVRSPRCVVCSSDALIYCFQCREYFCRACKENHNPIQQRSNHEIITITSDGFSEDLLICNQHSAEKIGWYCNSCKRAFCTLCLIMKHHDHDFCSLQEKVQCVSACITRSSFELDIKAKLQEHIKISLTECKERNYGGRDAIIRDIRLHKATVQNILDKEEQKLISKINEIFEQDQKDLDEKAKETEATLKMIKARRGTIEELSPLSVIKTLTSEEDQVDTMMNLINTPVNTSRYLNDIPQLDYVFVADESQIKLGEIRVDSKTTTRIGATGTAQQPFKKNSREFLLRFKNCEQAKIKPLDLPELSDVILDEPLLGSERTELQCNLGNNYLDEEQVRDMIVHYSVILKKVNVVLMTKSWRMLMTKGVVVLMTKGVVVLMTKGVVVLMTKGVVVLMTKRMVVLS</sequence>
<accession>A0AAD9JCJ1</accession>
<dbReference type="PROSITE" id="PS50119">
    <property type="entry name" value="ZF_BBOX"/>
    <property type="match status" value="2"/>
</dbReference>
<feature type="transmembrane region" description="Helical" evidence="3">
    <location>
        <begin position="376"/>
        <end position="396"/>
    </location>
</feature>
<keyword evidence="1" id="KW-0862">Zinc</keyword>
<keyword evidence="6" id="KW-1185">Reference proteome</keyword>
<evidence type="ECO:0000259" key="4">
    <source>
        <dbReference type="PROSITE" id="PS50119"/>
    </source>
</evidence>
<dbReference type="SMART" id="SM00336">
    <property type="entry name" value="BBOX"/>
    <property type="match status" value="2"/>
</dbReference>
<reference evidence="5" key="1">
    <citation type="journal article" date="2023" name="Mol. Biol. Evol.">
        <title>Third-Generation Sequencing Reveals the Adaptive Role of the Epigenome in Three Deep-Sea Polychaetes.</title>
        <authorList>
            <person name="Perez M."/>
            <person name="Aroh O."/>
            <person name="Sun Y."/>
            <person name="Lan Y."/>
            <person name="Juniper S.K."/>
            <person name="Young C.R."/>
            <person name="Angers B."/>
            <person name="Qian P.Y."/>
        </authorList>
    </citation>
    <scope>NUCLEOTIDE SEQUENCE</scope>
    <source>
        <strain evidence="5">P08H-3</strain>
    </source>
</reference>
<dbReference type="Proteomes" id="UP001208570">
    <property type="component" value="Unassembled WGS sequence"/>
</dbReference>
<dbReference type="InterPro" id="IPR000315">
    <property type="entry name" value="Znf_B-box"/>
</dbReference>
<keyword evidence="1" id="KW-0479">Metal-binding</keyword>
<dbReference type="GO" id="GO:0005654">
    <property type="term" value="C:nucleoplasm"/>
    <property type="evidence" value="ECO:0007669"/>
    <property type="project" value="TreeGrafter"/>
</dbReference>
<comment type="caution">
    <text evidence="5">The sequence shown here is derived from an EMBL/GenBank/DDBJ whole genome shotgun (WGS) entry which is preliminary data.</text>
</comment>
<feature type="coiled-coil region" evidence="2">
    <location>
        <begin position="178"/>
        <end position="205"/>
    </location>
</feature>
<feature type="domain" description="B box-type" evidence="4">
    <location>
        <begin position="64"/>
        <end position="105"/>
    </location>
</feature>
<evidence type="ECO:0000256" key="3">
    <source>
        <dbReference type="SAM" id="Phobius"/>
    </source>
</evidence>
<keyword evidence="1" id="KW-0863">Zinc-finger</keyword>
<dbReference type="EMBL" id="JAODUP010000404">
    <property type="protein sequence ID" value="KAK2150466.1"/>
    <property type="molecule type" value="Genomic_DNA"/>
</dbReference>
<evidence type="ECO:0000313" key="6">
    <source>
        <dbReference type="Proteomes" id="UP001208570"/>
    </source>
</evidence>
<evidence type="ECO:0000256" key="2">
    <source>
        <dbReference type="SAM" id="Coils"/>
    </source>
</evidence>
<dbReference type="AlphaFoldDB" id="A0AAD9JCJ1"/>
<evidence type="ECO:0000256" key="1">
    <source>
        <dbReference type="PROSITE-ProRule" id="PRU00024"/>
    </source>
</evidence>
<gene>
    <name evidence="5" type="ORF">LSH36_404g03037</name>
</gene>
<dbReference type="Pfam" id="PF00643">
    <property type="entry name" value="zf-B_box"/>
    <property type="match status" value="1"/>
</dbReference>
<dbReference type="PANTHER" id="PTHR25462:SF305">
    <property type="entry name" value="RING-TYPE DOMAIN-CONTAINING PROTEIN"/>
    <property type="match status" value="1"/>
</dbReference>